<reference evidence="15 16" key="1">
    <citation type="submission" date="2019-10" db="EMBL/GenBank/DDBJ databases">
        <title>Assembly and Annotation for the nematode Trichostrongylus colubriformis.</title>
        <authorList>
            <person name="Martin J."/>
        </authorList>
    </citation>
    <scope>NUCLEOTIDE SEQUENCE [LARGE SCALE GENOMIC DNA]</scope>
    <source>
        <strain evidence="15">G859</strain>
        <tissue evidence="15">Whole worm</tissue>
    </source>
</reference>
<evidence type="ECO:0000313" key="16">
    <source>
        <dbReference type="Proteomes" id="UP001331761"/>
    </source>
</evidence>
<proteinExistence type="inferred from homology"/>
<evidence type="ECO:0000256" key="11">
    <source>
        <dbReference type="ARBA" id="ARBA00069039"/>
    </source>
</evidence>
<dbReference type="GO" id="GO:0006508">
    <property type="term" value="P:proteolysis"/>
    <property type="evidence" value="ECO:0007669"/>
    <property type="project" value="UniProtKB-KW"/>
</dbReference>
<dbReference type="EMBL" id="WIXE01007696">
    <property type="protein sequence ID" value="KAK5980202.1"/>
    <property type="molecule type" value="Genomic_DNA"/>
</dbReference>
<evidence type="ECO:0000256" key="1">
    <source>
        <dbReference type="ARBA" id="ARBA00001947"/>
    </source>
</evidence>
<keyword evidence="7" id="KW-0378">Hydrolase</keyword>
<dbReference type="Gene3D" id="3.40.630.10">
    <property type="entry name" value="Zn peptidases"/>
    <property type="match status" value="1"/>
</dbReference>
<dbReference type="Pfam" id="PF02244">
    <property type="entry name" value="Propep_M14"/>
    <property type="match status" value="1"/>
</dbReference>
<evidence type="ECO:0000256" key="8">
    <source>
        <dbReference type="ARBA" id="ARBA00022833"/>
    </source>
</evidence>
<comment type="cofactor">
    <cofactor evidence="1">
        <name>Zn(2+)</name>
        <dbReference type="ChEBI" id="CHEBI:29105"/>
    </cofactor>
</comment>
<dbReference type="Proteomes" id="UP001331761">
    <property type="component" value="Unassembled WGS sequence"/>
</dbReference>
<keyword evidence="8" id="KW-0862">Zinc</keyword>
<evidence type="ECO:0000259" key="14">
    <source>
        <dbReference type="PROSITE" id="PS52035"/>
    </source>
</evidence>
<evidence type="ECO:0000256" key="9">
    <source>
        <dbReference type="ARBA" id="ARBA00023049"/>
    </source>
</evidence>
<keyword evidence="5" id="KW-0479">Metal-binding</keyword>
<dbReference type="PANTHER" id="PTHR11705">
    <property type="entry name" value="PROTEASE FAMILY M14 CARBOXYPEPTIDASE A,B"/>
    <property type="match status" value="1"/>
</dbReference>
<evidence type="ECO:0000256" key="13">
    <source>
        <dbReference type="SAM" id="SignalP"/>
    </source>
</evidence>
<evidence type="ECO:0000256" key="5">
    <source>
        <dbReference type="ARBA" id="ARBA00022723"/>
    </source>
</evidence>
<evidence type="ECO:0000256" key="2">
    <source>
        <dbReference type="ARBA" id="ARBA00005988"/>
    </source>
</evidence>
<evidence type="ECO:0000256" key="12">
    <source>
        <dbReference type="PROSITE-ProRule" id="PRU01379"/>
    </source>
</evidence>
<accession>A0AAN8FSZ0</accession>
<dbReference type="InterPro" id="IPR000834">
    <property type="entry name" value="Peptidase_M14"/>
</dbReference>
<dbReference type="AlphaFoldDB" id="A0AAN8FSZ0"/>
<dbReference type="PROSITE" id="PS52035">
    <property type="entry name" value="PEPTIDASE_M14"/>
    <property type="match status" value="1"/>
</dbReference>
<comment type="similarity">
    <text evidence="2 12">Belongs to the peptidase M14 family.</text>
</comment>
<keyword evidence="9" id="KW-0482">Metalloprotease</keyword>
<dbReference type="SMART" id="SM00631">
    <property type="entry name" value="Zn_pept"/>
    <property type="match status" value="1"/>
</dbReference>
<dbReference type="InterPro" id="IPR003146">
    <property type="entry name" value="M14A_act_pep"/>
</dbReference>
<dbReference type="FunFam" id="3.40.630.10:FF:000084">
    <property type="entry name" value="Carboxypeptidase B2"/>
    <property type="match status" value="1"/>
</dbReference>
<keyword evidence="4" id="KW-0645">Protease</keyword>
<evidence type="ECO:0000256" key="7">
    <source>
        <dbReference type="ARBA" id="ARBA00022801"/>
    </source>
</evidence>
<dbReference type="GO" id="GO:0005615">
    <property type="term" value="C:extracellular space"/>
    <property type="evidence" value="ECO:0007669"/>
    <property type="project" value="TreeGrafter"/>
</dbReference>
<keyword evidence="3" id="KW-0121">Carboxypeptidase</keyword>
<name>A0AAN8FSZ0_TRICO</name>
<comment type="caution">
    <text evidence="12">Lacks conserved residue(s) required for the propagation of feature annotation.</text>
</comment>
<feature type="domain" description="Peptidase M14" evidence="14">
    <location>
        <begin position="129"/>
        <end position="411"/>
    </location>
</feature>
<evidence type="ECO:0000256" key="4">
    <source>
        <dbReference type="ARBA" id="ARBA00022670"/>
    </source>
</evidence>
<evidence type="ECO:0000313" key="15">
    <source>
        <dbReference type="EMBL" id="KAK5980202.1"/>
    </source>
</evidence>
<feature type="signal peptide" evidence="13">
    <location>
        <begin position="1"/>
        <end position="18"/>
    </location>
</feature>
<keyword evidence="10" id="KW-1015">Disulfide bond</keyword>
<keyword evidence="6 13" id="KW-0732">Signal</keyword>
<keyword evidence="16" id="KW-1185">Reference proteome</keyword>
<gene>
    <name evidence="15" type="ORF">GCK32_010995</name>
</gene>
<dbReference type="GO" id="GO:0008270">
    <property type="term" value="F:zinc ion binding"/>
    <property type="evidence" value="ECO:0007669"/>
    <property type="project" value="InterPro"/>
</dbReference>
<dbReference type="FunFam" id="3.30.70.340:FF:000002">
    <property type="entry name" value="Carboxypeptidase A"/>
    <property type="match status" value="1"/>
</dbReference>
<dbReference type="InterPro" id="IPR036990">
    <property type="entry name" value="M14A-like_propep"/>
</dbReference>
<dbReference type="InterPro" id="IPR057247">
    <property type="entry name" value="CARBOXYPEPT_ZN_2"/>
</dbReference>
<organism evidence="15 16">
    <name type="scientific">Trichostrongylus colubriformis</name>
    <name type="common">Black scour worm</name>
    <dbReference type="NCBI Taxonomy" id="6319"/>
    <lineage>
        <taxon>Eukaryota</taxon>
        <taxon>Metazoa</taxon>
        <taxon>Ecdysozoa</taxon>
        <taxon>Nematoda</taxon>
        <taxon>Chromadorea</taxon>
        <taxon>Rhabditida</taxon>
        <taxon>Rhabditina</taxon>
        <taxon>Rhabditomorpha</taxon>
        <taxon>Strongyloidea</taxon>
        <taxon>Trichostrongylidae</taxon>
        <taxon>Trichostrongylus</taxon>
    </lineage>
</organism>
<evidence type="ECO:0000256" key="10">
    <source>
        <dbReference type="ARBA" id="ARBA00023157"/>
    </source>
</evidence>
<dbReference type="PROSITE" id="PS00133">
    <property type="entry name" value="CARBOXYPEPT_ZN_2"/>
    <property type="match status" value="1"/>
</dbReference>
<feature type="chain" id="PRO_5042996495" description="Zinc carboxypeptidase A 1" evidence="13">
    <location>
        <begin position="19"/>
        <end position="411"/>
    </location>
</feature>
<dbReference type="SUPFAM" id="SSF54897">
    <property type="entry name" value="Protease propeptides/inhibitors"/>
    <property type="match status" value="1"/>
</dbReference>
<dbReference type="PRINTS" id="PR00765">
    <property type="entry name" value="CRBOXYPTASEA"/>
</dbReference>
<sequence length="411" mass="47044">MTPLQLVVFYFLFVHSRANSYLHDTPRQTYKNYKLIRIYPDSDDTLHYLKSLYEGSSPYELDFWQPPTNIGGIVDVTVAPSDASIFVRDLESMNLHYVVAVNDLERAIENEKSPEAFYHPEAGGYSYDKYNSLDDIHDEMIRLRKEKPDMISLIDIGETHENRSLLVIKISGHKSTIGKKISMWIDAGIHAREWIAPATAMYIVRELVNGYDSDPSIQKILDHMDFYILPVMNPDGYEYSRLKNQKSFFAATGSSMDPCHETYHGPKAFSEPETMAVRDYLEANKPEAFITLHSYSQMWLIPYGHRKRSYPQDYHTALESEEIENPPDLAYGFLLPEREIPATGLETFAAIKVVAEEMVAQFVEPEIRRRVKPTPPPLPKRRGYKIIATTPHENVGIGAILGLQFCKNATL</sequence>
<dbReference type="SUPFAM" id="SSF53187">
    <property type="entry name" value="Zn-dependent exopeptidases"/>
    <property type="match status" value="1"/>
</dbReference>
<dbReference type="Pfam" id="PF00246">
    <property type="entry name" value="Peptidase_M14"/>
    <property type="match status" value="1"/>
</dbReference>
<dbReference type="Gene3D" id="3.30.70.340">
    <property type="entry name" value="Metallocarboxypeptidase-like"/>
    <property type="match status" value="1"/>
</dbReference>
<evidence type="ECO:0000256" key="3">
    <source>
        <dbReference type="ARBA" id="ARBA00022645"/>
    </source>
</evidence>
<protein>
    <recommendedName>
        <fullName evidence="11">Zinc carboxypeptidase A 1</fullName>
    </recommendedName>
</protein>
<dbReference type="PANTHER" id="PTHR11705:SF133">
    <property type="entry name" value="PEPTIDASE M14 CARBOXYPEPTIDASE A DOMAIN-CONTAINING PROTEIN"/>
    <property type="match status" value="1"/>
</dbReference>
<evidence type="ECO:0000256" key="6">
    <source>
        <dbReference type="ARBA" id="ARBA00022729"/>
    </source>
</evidence>
<dbReference type="GO" id="GO:0004181">
    <property type="term" value="F:metallocarboxypeptidase activity"/>
    <property type="evidence" value="ECO:0007669"/>
    <property type="project" value="InterPro"/>
</dbReference>
<comment type="caution">
    <text evidence="15">The sequence shown here is derived from an EMBL/GenBank/DDBJ whole genome shotgun (WGS) entry which is preliminary data.</text>
</comment>